<dbReference type="EMBL" id="GL832956">
    <property type="protein sequence ID" value="EGD76253.1"/>
    <property type="molecule type" value="Genomic_DNA"/>
</dbReference>
<name>F2TXZ4_SALR5</name>
<dbReference type="RefSeq" id="XP_004998428.1">
    <property type="nucleotide sequence ID" value="XM_004998371.1"/>
</dbReference>
<dbReference type="Pfam" id="PF07885">
    <property type="entry name" value="Ion_trans_2"/>
    <property type="match status" value="1"/>
</dbReference>
<evidence type="ECO:0000259" key="3">
    <source>
        <dbReference type="Pfam" id="PF07885"/>
    </source>
</evidence>
<dbReference type="KEGG" id="sre:PTSG_00955"/>
<feature type="transmembrane region" description="Helical" evidence="2">
    <location>
        <begin position="329"/>
        <end position="351"/>
    </location>
</feature>
<feature type="region of interest" description="Disordered" evidence="1">
    <location>
        <begin position="451"/>
        <end position="480"/>
    </location>
</feature>
<dbReference type="InParanoid" id="F2TXZ4"/>
<dbReference type="InterPro" id="IPR013099">
    <property type="entry name" value="K_chnl_dom"/>
</dbReference>
<keyword evidence="2" id="KW-1133">Transmembrane helix</keyword>
<evidence type="ECO:0000256" key="1">
    <source>
        <dbReference type="SAM" id="MobiDB-lite"/>
    </source>
</evidence>
<feature type="compositionally biased region" description="Low complexity" evidence="1">
    <location>
        <begin position="161"/>
        <end position="171"/>
    </location>
</feature>
<feature type="compositionally biased region" description="Basic and acidic residues" evidence="1">
    <location>
        <begin position="49"/>
        <end position="58"/>
    </location>
</feature>
<dbReference type="Proteomes" id="UP000007799">
    <property type="component" value="Unassembled WGS sequence"/>
</dbReference>
<feature type="domain" description="Potassium channel" evidence="3">
    <location>
        <begin position="376"/>
        <end position="425"/>
    </location>
</feature>
<accession>F2TXZ4</accession>
<feature type="transmembrane region" description="Helical" evidence="2">
    <location>
        <begin position="292"/>
        <end position="317"/>
    </location>
</feature>
<dbReference type="AlphaFoldDB" id="F2TXZ4"/>
<dbReference type="Gene3D" id="1.10.287.70">
    <property type="match status" value="1"/>
</dbReference>
<feature type="region of interest" description="Disordered" evidence="1">
    <location>
        <begin position="161"/>
        <end position="184"/>
    </location>
</feature>
<organism evidence="5">
    <name type="scientific">Salpingoeca rosetta (strain ATCC 50818 / BSB-021)</name>
    <dbReference type="NCBI Taxonomy" id="946362"/>
    <lineage>
        <taxon>Eukaryota</taxon>
        <taxon>Choanoflagellata</taxon>
        <taxon>Craspedida</taxon>
        <taxon>Salpingoecidae</taxon>
        <taxon>Salpingoeca</taxon>
    </lineage>
</organism>
<proteinExistence type="predicted"/>
<dbReference type="GeneID" id="16079022"/>
<feature type="transmembrane region" description="Helical" evidence="2">
    <location>
        <begin position="250"/>
        <end position="272"/>
    </location>
</feature>
<dbReference type="SUPFAM" id="SSF81324">
    <property type="entry name" value="Voltage-gated potassium channels"/>
    <property type="match status" value="1"/>
</dbReference>
<keyword evidence="2" id="KW-0812">Transmembrane</keyword>
<keyword evidence="5" id="KW-1185">Reference proteome</keyword>
<sequence length="480" mass="52796">MHGGSSRRWAQGEEGEEDNNMEDSGAPHGVVSANTLLLDVDDDDDDEFHDAAGDERRPLLGSTLVDLGSTASLNRTSPPHDSNGTRSNGSGGEYRMQDLHDSNAGEDIIAFDEQPRQALTSLSARSSSFTSEARSTPSEHKNGHAAHHNYPTKQKQYWHFSSSNHSRNSGSIHQAARADDGGDQYVHRLRSDTIADAEREQDVVISLERLEHELEHLRALCAPQKGPDAESSVDLSSKRRRRRRWLSKRVTHRLLLMTLIWQLLNIGILTLLDRRIPQEKIQDHFLGDPAVLAGVIIMVVFQTIHMTIIVIASIKLGKQILHHTASNSFLVQSYLSTIVLYAGVYTLLFRIDKNTFQGVEESLESVSSKGFIFLCFMKFVYFSVATMTSTGYGDITPKTWYMDAIVSSQMLISIVYTTSIFAKGLTVIAGSKAHSALVELTGAEGMKSRANTLQPRAINSGRGDGDGDGDGDDSARASQA</sequence>
<feature type="region of interest" description="Disordered" evidence="1">
    <location>
        <begin position="1"/>
        <end position="98"/>
    </location>
</feature>
<feature type="region of interest" description="Disordered" evidence="1">
    <location>
        <begin position="120"/>
        <end position="147"/>
    </location>
</feature>
<feature type="transmembrane region" description="Helical" evidence="2">
    <location>
        <begin position="371"/>
        <end position="392"/>
    </location>
</feature>
<feature type="compositionally biased region" description="Polar residues" evidence="1">
    <location>
        <begin position="69"/>
        <end position="88"/>
    </location>
</feature>
<feature type="compositionally biased region" description="Low complexity" evidence="1">
    <location>
        <begin position="120"/>
        <end position="136"/>
    </location>
</feature>
<feature type="compositionally biased region" description="Acidic residues" evidence="1">
    <location>
        <begin position="39"/>
        <end position="48"/>
    </location>
</feature>
<dbReference type="eggNOG" id="ENOG502SAJR">
    <property type="taxonomic scope" value="Eukaryota"/>
</dbReference>
<evidence type="ECO:0000256" key="2">
    <source>
        <dbReference type="SAM" id="Phobius"/>
    </source>
</evidence>
<gene>
    <name evidence="4" type="ORF">PTSG_00955</name>
</gene>
<protein>
    <recommendedName>
        <fullName evidence="3">Potassium channel domain-containing protein</fullName>
    </recommendedName>
</protein>
<reference evidence="4" key="1">
    <citation type="submission" date="2009-08" db="EMBL/GenBank/DDBJ databases">
        <title>Annotation of Salpingoeca rosetta.</title>
        <authorList>
            <consortium name="The Broad Institute Genome Sequencing Platform"/>
            <person name="Russ C."/>
            <person name="Cuomo C."/>
            <person name="Burger G."/>
            <person name="Gray M.W."/>
            <person name="Holland P.W.H."/>
            <person name="King N."/>
            <person name="Lang F.B.F."/>
            <person name="Roger A.J."/>
            <person name="Ruiz-Trillo I."/>
            <person name="Young S.K."/>
            <person name="Zeng Q."/>
            <person name="Gargeya S."/>
            <person name="Alvarado L."/>
            <person name="Berlin A."/>
            <person name="Chapman S.B."/>
            <person name="Chen Z."/>
            <person name="Freedman E."/>
            <person name="Gellesch M."/>
            <person name="Goldberg J."/>
            <person name="Griggs A."/>
            <person name="Gujja S."/>
            <person name="Heilman E."/>
            <person name="Heiman D."/>
            <person name="Howarth C."/>
            <person name="Mehta T."/>
            <person name="Neiman D."/>
            <person name="Pearson M."/>
            <person name="Roberts A."/>
            <person name="Saif S."/>
            <person name="Shea T."/>
            <person name="Shenoy N."/>
            <person name="Sisk P."/>
            <person name="Stolte C."/>
            <person name="Sykes S."/>
            <person name="White J."/>
            <person name="Yandava C."/>
            <person name="Haas B."/>
            <person name="Nusbaum C."/>
            <person name="Birren B."/>
        </authorList>
    </citation>
    <scope>NUCLEOTIDE SEQUENCE [LARGE SCALE GENOMIC DNA]</scope>
    <source>
        <strain evidence="4">ATCC 50818</strain>
    </source>
</reference>
<evidence type="ECO:0000313" key="5">
    <source>
        <dbReference type="Proteomes" id="UP000007799"/>
    </source>
</evidence>
<keyword evidence="2" id="KW-0472">Membrane</keyword>
<dbReference type="OrthoDB" id="5967862at2759"/>
<evidence type="ECO:0000313" key="4">
    <source>
        <dbReference type="EMBL" id="EGD76253.1"/>
    </source>
</evidence>